<dbReference type="STRING" id="658457.SAMN05216601_107147"/>
<dbReference type="SUPFAM" id="SSF52980">
    <property type="entry name" value="Restriction endonuclease-like"/>
    <property type="match status" value="1"/>
</dbReference>
<accession>A0A1I5NS72</accession>
<dbReference type="InterPro" id="IPR011335">
    <property type="entry name" value="Restrct_endonuc-II-like"/>
</dbReference>
<evidence type="ECO:0000313" key="1">
    <source>
        <dbReference type="EMBL" id="SFP24480.1"/>
    </source>
</evidence>
<dbReference type="RefSeq" id="WP_074939553.1">
    <property type="nucleotide sequence ID" value="NZ_FOWP01000007.1"/>
</dbReference>
<dbReference type="EMBL" id="FOWP01000007">
    <property type="protein sequence ID" value="SFP24480.1"/>
    <property type="molecule type" value="Genomic_DNA"/>
</dbReference>
<dbReference type="InterPro" id="IPR014796">
    <property type="entry name" value="DUF1780"/>
</dbReference>
<dbReference type="CDD" id="cd22342">
    <property type="entry name" value="Pa4535-like"/>
    <property type="match status" value="1"/>
</dbReference>
<dbReference type="InterPro" id="IPR037074">
    <property type="entry name" value="DUF1780_sf"/>
</dbReference>
<evidence type="ECO:0000313" key="2">
    <source>
        <dbReference type="Proteomes" id="UP000182400"/>
    </source>
</evidence>
<proteinExistence type="predicted"/>
<dbReference type="Pfam" id="PF08682">
    <property type="entry name" value="DUF1780"/>
    <property type="match status" value="1"/>
</dbReference>
<dbReference type="Proteomes" id="UP000182400">
    <property type="component" value="Unassembled WGS sequence"/>
</dbReference>
<reference evidence="1 2" key="1">
    <citation type="submission" date="2016-10" db="EMBL/GenBank/DDBJ databases">
        <authorList>
            <person name="de Groot N.N."/>
        </authorList>
    </citation>
    <scope>NUCLEOTIDE SEQUENCE [LARGE SCALE GENOMIC DNA]</scope>
    <source>
        <strain evidence="1 2">CCUG 59231</strain>
    </source>
</reference>
<organism evidence="1 2">
    <name type="scientific">Ectopseudomonas composti</name>
    <dbReference type="NCBI Taxonomy" id="658457"/>
    <lineage>
        <taxon>Bacteria</taxon>
        <taxon>Pseudomonadati</taxon>
        <taxon>Pseudomonadota</taxon>
        <taxon>Gammaproteobacteria</taxon>
        <taxon>Pseudomonadales</taxon>
        <taxon>Pseudomonadaceae</taxon>
        <taxon>Ectopseudomonas</taxon>
    </lineage>
</organism>
<protein>
    <submittedName>
        <fullName evidence="1">Uncharacterized protein</fullName>
    </submittedName>
</protein>
<sequence>MDDEIIKERISAIENSIKFYSSSNKPERERWVVARFLENMNVPHDSTDIETPTEDPPDVVALGGTFEVKEILDPGRRRHQEYKDALNAAKNATTSKELLTEATPRDSSIKEIYELCKNSIKKLETKYPLEVRESLDILFYVNLQGVMDIMEHPYPDVTELRSSGWRSISFVEGDIACCFYVKAEAPHWLQRRAGTVHHKKW</sequence>
<name>A0A1I5NS72_9GAMM</name>
<gene>
    <name evidence="1" type="ORF">SAMN05216601_107147</name>
</gene>
<dbReference type="Gene3D" id="3.40.1540.10">
    <property type="entry name" value="Protein of unknown function DUF1780, putative endonuclease"/>
    <property type="match status" value="1"/>
</dbReference>
<dbReference type="AlphaFoldDB" id="A0A1I5NS72"/>